<gene>
    <name evidence="3" type="ORF">QR680_010867</name>
</gene>
<accession>A0AA39IRU9</accession>
<evidence type="ECO:0000313" key="4">
    <source>
        <dbReference type="Proteomes" id="UP001175271"/>
    </source>
</evidence>
<keyword evidence="2" id="KW-1133">Transmembrane helix</keyword>
<dbReference type="AlphaFoldDB" id="A0AA39IRU9"/>
<dbReference type="EMBL" id="JAUCMV010000001">
    <property type="protein sequence ID" value="KAK0428549.1"/>
    <property type="molecule type" value="Genomic_DNA"/>
</dbReference>
<evidence type="ECO:0000256" key="1">
    <source>
        <dbReference type="SAM" id="MobiDB-lite"/>
    </source>
</evidence>
<feature type="region of interest" description="Disordered" evidence="1">
    <location>
        <begin position="1"/>
        <end position="20"/>
    </location>
</feature>
<keyword evidence="2" id="KW-0472">Membrane</keyword>
<feature type="compositionally biased region" description="Basic and acidic residues" evidence="1">
    <location>
        <begin position="1"/>
        <end position="16"/>
    </location>
</feature>
<protein>
    <submittedName>
        <fullName evidence="3">Uncharacterized protein</fullName>
    </submittedName>
</protein>
<reference evidence="3" key="1">
    <citation type="submission" date="2023-06" db="EMBL/GenBank/DDBJ databases">
        <title>Genomic analysis of the entomopathogenic nematode Steinernema hermaphroditum.</title>
        <authorList>
            <person name="Schwarz E.M."/>
            <person name="Heppert J.K."/>
            <person name="Baniya A."/>
            <person name="Schwartz H.T."/>
            <person name="Tan C.-H."/>
            <person name="Antoshechkin I."/>
            <person name="Sternberg P.W."/>
            <person name="Goodrich-Blair H."/>
            <person name="Dillman A.R."/>
        </authorList>
    </citation>
    <scope>NUCLEOTIDE SEQUENCE</scope>
    <source>
        <strain evidence="3">PS9179</strain>
        <tissue evidence="3">Whole animal</tissue>
    </source>
</reference>
<keyword evidence="4" id="KW-1185">Reference proteome</keyword>
<evidence type="ECO:0000313" key="3">
    <source>
        <dbReference type="EMBL" id="KAK0428549.1"/>
    </source>
</evidence>
<evidence type="ECO:0000256" key="2">
    <source>
        <dbReference type="SAM" id="Phobius"/>
    </source>
</evidence>
<dbReference type="Proteomes" id="UP001175271">
    <property type="component" value="Unassembled WGS sequence"/>
</dbReference>
<proteinExistence type="predicted"/>
<comment type="caution">
    <text evidence="3">The sequence shown here is derived from an EMBL/GenBank/DDBJ whole genome shotgun (WGS) entry which is preliminary data.</text>
</comment>
<name>A0AA39IRU9_9BILA</name>
<organism evidence="3 4">
    <name type="scientific">Steinernema hermaphroditum</name>
    <dbReference type="NCBI Taxonomy" id="289476"/>
    <lineage>
        <taxon>Eukaryota</taxon>
        <taxon>Metazoa</taxon>
        <taxon>Ecdysozoa</taxon>
        <taxon>Nematoda</taxon>
        <taxon>Chromadorea</taxon>
        <taxon>Rhabditida</taxon>
        <taxon>Tylenchina</taxon>
        <taxon>Panagrolaimomorpha</taxon>
        <taxon>Strongyloidoidea</taxon>
        <taxon>Steinernematidae</taxon>
        <taxon>Steinernema</taxon>
    </lineage>
</organism>
<sequence>MERNSRQDERKNKRETQPSSVAICAQTHRIITVINAPLILTVMATIVNRLIFFRLWMKQVEMAVTRAEEEENEGGDMETTV</sequence>
<keyword evidence="2" id="KW-0812">Transmembrane</keyword>
<feature type="transmembrane region" description="Helical" evidence="2">
    <location>
        <begin position="30"/>
        <end position="52"/>
    </location>
</feature>